<sequence>MSARPAVAATVAFAAVATFVFGTLLSETLLLYPNIFADVPDSLALTMEFMAVIAPGDVLPPLGAASLLTGVAAVALTVRRAAVRWWEIAAVASLLFGQFIFSAAFFWPRNQIMFVEGAAVHDPAYLQQVAAEFQTGHWVRVGAGAVAATLAFVAMLRMHREAIAASRELGQNRPDTPT</sequence>
<keyword evidence="1" id="KW-0812">Transmembrane</keyword>
<evidence type="ECO:0000313" key="2">
    <source>
        <dbReference type="EMBL" id="ODQ87771.1"/>
    </source>
</evidence>
<evidence type="ECO:0008006" key="4">
    <source>
        <dbReference type="Google" id="ProtNLM"/>
    </source>
</evidence>
<keyword evidence="3" id="KW-1185">Reference proteome</keyword>
<feature type="transmembrane region" description="Helical" evidence="1">
    <location>
        <begin position="138"/>
        <end position="156"/>
    </location>
</feature>
<gene>
    <name evidence="2" type="ORF">BHQ18_22190</name>
</gene>
<feature type="transmembrane region" description="Helical" evidence="1">
    <location>
        <begin position="58"/>
        <end position="78"/>
    </location>
</feature>
<evidence type="ECO:0000313" key="3">
    <source>
        <dbReference type="Proteomes" id="UP000094053"/>
    </source>
</evidence>
<organism evidence="2 3">
    <name type="scientific">Mycolicibacterium flavescens</name>
    <name type="common">Mycobacterium flavescens</name>
    <dbReference type="NCBI Taxonomy" id="1776"/>
    <lineage>
        <taxon>Bacteria</taxon>
        <taxon>Bacillati</taxon>
        <taxon>Actinomycetota</taxon>
        <taxon>Actinomycetes</taxon>
        <taxon>Mycobacteriales</taxon>
        <taxon>Mycobacteriaceae</taxon>
        <taxon>Mycolicibacterium</taxon>
    </lineage>
</organism>
<dbReference type="Proteomes" id="UP000094053">
    <property type="component" value="Unassembled WGS sequence"/>
</dbReference>
<evidence type="ECO:0000256" key="1">
    <source>
        <dbReference type="SAM" id="Phobius"/>
    </source>
</evidence>
<keyword evidence="1" id="KW-0472">Membrane</keyword>
<dbReference type="STRING" id="1776.BHQ18_22190"/>
<name>A0A1E3RD75_MYCFV</name>
<accession>A0A1E3RD75</accession>
<comment type="caution">
    <text evidence="2">The sequence shown here is derived from an EMBL/GenBank/DDBJ whole genome shotgun (WGS) entry which is preliminary data.</text>
</comment>
<keyword evidence="1" id="KW-1133">Transmembrane helix</keyword>
<reference evidence="3" key="1">
    <citation type="submission" date="2016-09" db="EMBL/GenBank/DDBJ databases">
        <authorList>
            <person name="Greninger A.L."/>
            <person name="Jerome K.R."/>
            <person name="Mcnair B."/>
            <person name="Wallis C."/>
            <person name="Fang F."/>
        </authorList>
    </citation>
    <scope>NUCLEOTIDE SEQUENCE [LARGE SCALE GENOMIC DNA]</scope>
    <source>
        <strain evidence="3">M6</strain>
    </source>
</reference>
<protein>
    <recommendedName>
        <fullName evidence="4">DUF1772 domain-containing protein</fullName>
    </recommendedName>
</protein>
<dbReference type="AlphaFoldDB" id="A0A1E3RD75"/>
<proteinExistence type="predicted"/>
<dbReference type="EMBL" id="MIHA01000019">
    <property type="protein sequence ID" value="ODQ87771.1"/>
    <property type="molecule type" value="Genomic_DNA"/>
</dbReference>
<feature type="transmembrane region" description="Helical" evidence="1">
    <location>
        <begin position="85"/>
        <end position="107"/>
    </location>
</feature>